<name>A0ACC1N275_9PEZI</name>
<reference evidence="1" key="1">
    <citation type="submission" date="2022-10" db="EMBL/GenBank/DDBJ databases">
        <title>Genome Sequence of Xylaria curta.</title>
        <authorList>
            <person name="Buettner E."/>
        </authorList>
    </citation>
    <scope>NUCLEOTIDE SEQUENCE</scope>
    <source>
        <strain evidence="1">Babe10</strain>
    </source>
</reference>
<dbReference type="Proteomes" id="UP001143856">
    <property type="component" value="Unassembled WGS sequence"/>
</dbReference>
<comment type="caution">
    <text evidence="1">The sequence shown here is derived from an EMBL/GenBank/DDBJ whole genome shotgun (WGS) entry which is preliminary data.</text>
</comment>
<organism evidence="1 2">
    <name type="scientific">Xylaria curta</name>
    <dbReference type="NCBI Taxonomy" id="42375"/>
    <lineage>
        <taxon>Eukaryota</taxon>
        <taxon>Fungi</taxon>
        <taxon>Dikarya</taxon>
        <taxon>Ascomycota</taxon>
        <taxon>Pezizomycotina</taxon>
        <taxon>Sordariomycetes</taxon>
        <taxon>Xylariomycetidae</taxon>
        <taxon>Xylariales</taxon>
        <taxon>Xylariaceae</taxon>
        <taxon>Xylaria</taxon>
    </lineage>
</organism>
<evidence type="ECO:0000313" key="1">
    <source>
        <dbReference type="EMBL" id="KAJ2973180.1"/>
    </source>
</evidence>
<proteinExistence type="predicted"/>
<gene>
    <name evidence="1" type="ORF">NUW58_g9002</name>
</gene>
<sequence>MYPRVCQPQLHLPRWACILHQYPCYFGRPVSPYFEALPSRSENPQYYKKIRLPLSLEVIEHKLKERQYPTLSSLESDFKRLVSNAKETNERNSTIFGDAELRELPSGANTTTAYTRAGRREDDEDANGDAEGDTDAQANGEDDAEPVSRGDGGEAEAGEEEEEDGDEELEEEDDENEGQEAEEDDDEQEEGVDDDDSQPRRRRGSSWRKNDLGSVRGSATPGQKATPRAGKADHYYEGVPFGGLSFQQAQEKIVEELIRKKEEADDYPYFEPFIYLPPRTLRDYYEVITEPLSLKKLQKQVRGQHGRLEATYVSDFKGWAAFEDQASLIWKNAYHYNEDGSDIFTMAQELEELFQELLKEAKDNVPEPPQPKIKLKLPQVTETPGHPKKITIHVGGKNSVTGSPAPATGQSGESEAACQRAKPSRWEARKAAISSWVDKAKEKALYDNDSDISFACKTSQAIQPIHKRKKRSYK</sequence>
<protein>
    <submittedName>
        <fullName evidence="1">Uncharacterized protein</fullName>
    </submittedName>
</protein>
<keyword evidence="2" id="KW-1185">Reference proteome</keyword>
<dbReference type="EMBL" id="JAPDGR010003004">
    <property type="protein sequence ID" value="KAJ2973180.1"/>
    <property type="molecule type" value="Genomic_DNA"/>
</dbReference>
<evidence type="ECO:0000313" key="2">
    <source>
        <dbReference type="Proteomes" id="UP001143856"/>
    </source>
</evidence>
<accession>A0ACC1N275</accession>